<dbReference type="GeneID" id="20198681"/>
<dbReference type="RefSeq" id="XP_009015533.1">
    <property type="nucleotide sequence ID" value="XM_009017285.1"/>
</dbReference>
<sequence>MMKVCYSKDLFCRYLFEFLKLEVKPCLQKVMSFNGKCSSGTNVHVTNESCQQTEEMSIINRHNMNKSTDPVVQKSYFNNHWHHHEILRKSLHCCMNEKFAHLEVAVAGFIWKQMLNTS</sequence>
<protein>
    <submittedName>
        <fullName evidence="1 2">Uncharacterized protein</fullName>
    </submittedName>
</protein>
<dbReference type="EMBL" id="AMQM01000569">
    <property type="status" value="NOT_ANNOTATED_CDS"/>
    <property type="molecule type" value="Genomic_DNA"/>
</dbReference>
<dbReference type="KEGG" id="hro:HELRODRAFT_160317"/>
<dbReference type="InParanoid" id="T1EQ31"/>
<reference evidence="3" key="1">
    <citation type="submission" date="2012-12" db="EMBL/GenBank/DDBJ databases">
        <authorList>
            <person name="Hellsten U."/>
            <person name="Grimwood J."/>
            <person name="Chapman J.A."/>
            <person name="Shapiro H."/>
            <person name="Aerts A."/>
            <person name="Otillar R.P."/>
            <person name="Terry A.Y."/>
            <person name="Boore J.L."/>
            <person name="Simakov O."/>
            <person name="Marletaz F."/>
            <person name="Cho S.-J."/>
            <person name="Edsinger-Gonzales E."/>
            <person name="Havlak P."/>
            <person name="Kuo D.-H."/>
            <person name="Larsson T."/>
            <person name="Lv J."/>
            <person name="Arendt D."/>
            <person name="Savage R."/>
            <person name="Osoegawa K."/>
            <person name="de Jong P."/>
            <person name="Lindberg D.R."/>
            <person name="Seaver E.C."/>
            <person name="Weisblat D.A."/>
            <person name="Putnam N.H."/>
            <person name="Grigoriev I.V."/>
            <person name="Rokhsar D.S."/>
        </authorList>
    </citation>
    <scope>NUCLEOTIDE SEQUENCE</scope>
</reference>
<dbReference type="AlphaFoldDB" id="T1EQ31"/>
<evidence type="ECO:0000313" key="1">
    <source>
        <dbReference type="EMBL" id="ESO06165.1"/>
    </source>
</evidence>
<reference evidence="2" key="3">
    <citation type="submission" date="2015-06" db="UniProtKB">
        <authorList>
            <consortium name="EnsemblMetazoa"/>
        </authorList>
    </citation>
    <scope>IDENTIFICATION</scope>
</reference>
<evidence type="ECO:0000313" key="2">
    <source>
        <dbReference type="EnsemblMetazoa" id="HelroP160317"/>
    </source>
</evidence>
<accession>T1EQ31</accession>
<evidence type="ECO:0000313" key="3">
    <source>
        <dbReference type="Proteomes" id="UP000015101"/>
    </source>
</evidence>
<organism evidence="2 3">
    <name type="scientific">Helobdella robusta</name>
    <name type="common">Californian leech</name>
    <dbReference type="NCBI Taxonomy" id="6412"/>
    <lineage>
        <taxon>Eukaryota</taxon>
        <taxon>Metazoa</taxon>
        <taxon>Spiralia</taxon>
        <taxon>Lophotrochozoa</taxon>
        <taxon>Annelida</taxon>
        <taxon>Clitellata</taxon>
        <taxon>Hirudinea</taxon>
        <taxon>Rhynchobdellida</taxon>
        <taxon>Glossiphoniidae</taxon>
        <taxon>Helobdella</taxon>
    </lineage>
</organism>
<keyword evidence="3" id="KW-1185">Reference proteome</keyword>
<dbReference type="CTD" id="20198681"/>
<name>T1EQ31_HELRO</name>
<proteinExistence type="predicted"/>
<reference evidence="1 3" key="2">
    <citation type="journal article" date="2013" name="Nature">
        <title>Insights into bilaterian evolution from three spiralian genomes.</title>
        <authorList>
            <person name="Simakov O."/>
            <person name="Marletaz F."/>
            <person name="Cho S.J."/>
            <person name="Edsinger-Gonzales E."/>
            <person name="Havlak P."/>
            <person name="Hellsten U."/>
            <person name="Kuo D.H."/>
            <person name="Larsson T."/>
            <person name="Lv J."/>
            <person name="Arendt D."/>
            <person name="Savage R."/>
            <person name="Osoegawa K."/>
            <person name="de Jong P."/>
            <person name="Grimwood J."/>
            <person name="Chapman J.A."/>
            <person name="Shapiro H."/>
            <person name="Aerts A."/>
            <person name="Otillar R.P."/>
            <person name="Terry A.Y."/>
            <person name="Boore J.L."/>
            <person name="Grigoriev I.V."/>
            <person name="Lindberg D.R."/>
            <person name="Seaver E.C."/>
            <person name="Weisblat D.A."/>
            <person name="Putnam N.H."/>
            <person name="Rokhsar D.S."/>
        </authorList>
    </citation>
    <scope>NUCLEOTIDE SEQUENCE</scope>
</reference>
<dbReference type="EMBL" id="KB096324">
    <property type="protein sequence ID" value="ESO06165.1"/>
    <property type="molecule type" value="Genomic_DNA"/>
</dbReference>
<dbReference type="HOGENOM" id="CLU_2075678_0_0_1"/>
<gene>
    <name evidence="2" type="primary">20198681</name>
    <name evidence="1" type="ORF">HELRODRAFT_160317</name>
</gene>
<dbReference type="Proteomes" id="UP000015101">
    <property type="component" value="Unassembled WGS sequence"/>
</dbReference>
<dbReference type="EnsemblMetazoa" id="HelroT160317">
    <property type="protein sequence ID" value="HelroP160317"/>
    <property type="gene ID" value="HelroG160317"/>
</dbReference>